<name>A0A2P2NWT3_RHIMU</name>
<evidence type="ECO:0000313" key="2">
    <source>
        <dbReference type="EMBL" id="MBX46811.1"/>
    </source>
</evidence>
<protein>
    <submittedName>
        <fullName evidence="2">Uncharacterized protein</fullName>
    </submittedName>
</protein>
<feature type="region of interest" description="Disordered" evidence="1">
    <location>
        <begin position="1"/>
        <end position="29"/>
    </location>
</feature>
<dbReference type="EMBL" id="GGEC01066327">
    <property type="protein sequence ID" value="MBX46811.1"/>
    <property type="molecule type" value="Transcribed_RNA"/>
</dbReference>
<organism evidence="2">
    <name type="scientific">Rhizophora mucronata</name>
    <name type="common">Asiatic mangrove</name>
    <dbReference type="NCBI Taxonomy" id="61149"/>
    <lineage>
        <taxon>Eukaryota</taxon>
        <taxon>Viridiplantae</taxon>
        <taxon>Streptophyta</taxon>
        <taxon>Embryophyta</taxon>
        <taxon>Tracheophyta</taxon>
        <taxon>Spermatophyta</taxon>
        <taxon>Magnoliopsida</taxon>
        <taxon>eudicotyledons</taxon>
        <taxon>Gunneridae</taxon>
        <taxon>Pentapetalae</taxon>
        <taxon>rosids</taxon>
        <taxon>fabids</taxon>
        <taxon>Malpighiales</taxon>
        <taxon>Rhizophoraceae</taxon>
        <taxon>Rhizophora</taxon>
    </lineage>
</organism>
<evidence type="ECO:0000256" key="1">
    <source>
        <dbReference type="SAM" id="MobiDB-lite"/>
    </source>
</evidence>
<feature type="compositionally biased region" description="Polar residues" evidence="1">
    <location>
        <begin position="1"/>
        <end position="11"/>
    </location>
</feature>
<reference evidence="2" key="1">
    <citation type="submission" date="2018-02" db="EMBL/GenBank/DDBJ databases">
        <title>Rhizophora mucronata_Transcriptome.</title>
        <authorList>
            <person name="Meera S.P."/>
            <person name="Sreeshan A."/>
            <person name="Augustine A."/>
        </authorList>
    </citation>
    <scope>NUCLEOTIDE SEQUENCE</scope>
    <source>
        <tissue evidence="2">Leaf</tissue>
    </source>
</reference>
<proteinExistence type="predicted"/>
<sequence>MQANNTRQQVTGLDHKRGNESRPLSCDPL</sequence>
<dbReference type="AlphaFoldDB" id="A0A2P2NWT3"/>
<accession>A0A2P2NWT3</accession>